<proteinExistence type="predicted"/>
<sequence>SSSDTILEVTVEETTETKNWVLPSSAASESVNEVIIDEQHVVGVKNYFQEENIDLTVNGNLSIEQDDGCQDDMFSLDELSAVEDHTEQAGVETTVSIATVETSVLGHDYELELRSSALDATMPVLGARSEQGLNETDREKDAMNINHGPVDASGQEINGHLPDIAISNSHSLIEADTQPAEELIRTSTSERCILGNLQSEAIHLADESGKIYNDQQASKDFGNVDAWSEDFPQNELLKSDTDQPTREILEEVNVSIEKFPENESVNNDTDRLINVLTGGVITLTEEFLKSTVATDNSNEKESNEQTHLINEVIINSSEECSNEDLSTEARDAPNAIACGSELELKVDKNGHELPAETNDVANINDVKDQLSMQLNQATQPEDFLIQVEDVATKMVAGTVLECQSHLKQSQMSVSDEKYLEPSEMKVEVNDTHLNQAEIVAIKEEHGSQHEQEREMALMKEEDDGNQNQPEKLSALQTTLGDQKPKSEDLDEVLLASQKTEESQEMQVCMSNPSAGTNELSANVKQTEKCMQDTLKQSESTKEQIISVDANHSCQEQQSQNVNEAENYEENTAKMTSHMANLQGVTESRAEHIEDGNGEQGEYEFLKGRKVCKRFKRRKFMGEVIGYDPVSKWFKVLYEDGDEEELEKRELDGILIPLEGEASVSLKRRLSPTDNELEEPNRQVLTKIDFC</sequence>
<dbReference type="PANTHER" id="PTHR37384:SF1">
    <property type="entry name" value="OS01G0835600 PROTEIN"/>
    <property type="match status" value="1"/>
</dbReference>
<organism evidence="2 3">
    <name type="scientific">Taxus chinensis</name>
    <name type="common">Chinese yew</name>
    <name type="synonym">Taxus wallichiana var. chinensis</name>
    <dbReference type="NCBI Taxonomy" id="29808"/>
    <lineage>
        <taxon>Eukaryota</taxon>
        <taxon>Viridiplantae</taxon>
        <taxon>Streptophyta</taxon>
        <taxon>Embryophyta</taxon>
        <taxon>Tracheophyta</taxon>
        <taxon>Spermatophyta</taxon>
        <taxon>Pinopsida</taxon>
        <taxon>Pinidae</taxon>
        <taxon>Conifers II</taxon>
        <taxon>Cupressales</taxon>
        <taxon>Taxaceae</taxon>
        <taxon>Taxus</taxon>
    </lineage>
</organism>
<keyword evidence="3" id="KW-1185">Reference proteome</keyword>
<accession>A0AA38FVN8</accession>
<protein>
    <recommendedName>
        <fullName evidence="1">PTM/DIR17-like Tudor domain-containing protein</fullName>
    </recommendedName>
</protein>
<comment type="caution">
    <text evidence="2">The sequence shown here is derived from an EMBL/GenBank/DDBJ whole genome shotgun (WGS) entry which is preliminary data.</text>
</comment>
<dbReference type="PANTHER" id="PTHR37384">
    <property type="entry name" value="OS01G0835600 PROTEIN"/>
    <property type="match status" value="1"/>
</dbReference>
<feature type="domain" description="PTM/DIR17-like Tudor" evidence="1">
    <location>
        <begin position="607"/>
        <end position="654"/>
    </location>
</feature>
<reference evidence="2 3" key="1">
    <citation type="journal article" date="2021" name="Nat. Plants">
        <title>The Taxus genome provides insights into paclitaxel biosynthesis.</title>
        <authorList>
            <person name="Xiong X."/>
            <person name="Gou J."/>
            <person name="Liao Q."/>
            <person name="Li Y."/>
            <person name="Zhou Q."/>
            <person name="Bi G."/>
            <person name="Li C."/>
            <person name="Du R."/>
            <person name="Wang X."/>
            <person name="Sun T."/>
            <person name="Guo L."/>
            <person name="Liang H."/>
            <person name="Lu P."/>
            <person name="Wu Y."/>
            <person name="Zhang Z."/>
            <person name="Ro D.K."/>
            <person name="Shang Y."/>
            <person name="Huang S."/>
            <person name="Yan J."/>
        </authorList>
    </citation>
    <scope>NUCLEOTIDE SEQUENCE [LARGE SCALE GENOMIC DNA]</scope>
    <source>
        <strain evidence="2">Ta-2019</strain>
    </source>
</reference>
<dbReference type="Proteomes" id="UP000824469">
    <property type="component" value="Unassembled WGS sequence"/>
</dbReference>
<dbReference type="InterPro" id="IPR047365">
    <property type="entry name" value="Tudor_AtPTM-like"/>
</dbReference>
<evidence type="ECO:0000313" key="3">
    <source>
        <dbReference type="Proteomes" id="UP000824469"/>
    </source>
</evidence>
<feature type="non-terminal residue" evidence="2">
    <location>
        <position position="1"/>
    </location>
</feature>
<gene>
    <name evidence="2" type="ORF">KI387_026083</name>
</gene>
<evidence type="ECO:0000313" key="2">
    <source>
        <dbReference type="EMBL" id="KAH9311048.1"/>
    </source>
</evidence>
<name>A0AA38FVN8_TAXCH</name>
<dbReference type="Pfam" id="PF21743">
    <property type="entry name" value="PTM_DIR17_Tudor"/>
    <property type="match status" value="1"/>
</dbReference>
<dbReference type="CDD" id="cd20401">
    <property type="entry name" value="Tudor_AtPTM-like"/>
    <property type="match status" value="1"/>
</dbReference>
<evidence type="ECO:0000259" key="1">
    <source>
        <dbReference type="Pfam" id="PF21743"/>
    </source>
</evidence>
<dbReference type="EMBL" id="JAHRHJ020000006">
    <property type="protein sequence ID" value="KAH9311048.1"/>
    <property type="molecule type" value="Genomic_DNA"/>
</dbReference>
<dbReference type="AlphaFoldDB" id="A0AA38FVN8"/>